<feature type="transmembrane region" description="Helical" evidence="4">
    <location>
        <begin position="225"/>
        <end position="244"/>
    </location>
</feature>
<comment type="similarity">
    <text evidence="1">Belongs to the glycosyltransferase 90 family.</text>
</comment>
<sequence length="1000" mass="112206">MDKKALLVPCGLVLGSSYLATSIPTSFALDRPLHTITAVLLLSGLATVAYETRAAKTRRPHNQHDRHVAIPLQAGSGRPSSEEEWSSEERSTQYRGLGLGQRALAVMLAALLCLLTARIALFHAVLNDVECAGPQLTAFLPLILALFHAYRTPKDRPLPAWSAESSSATHLDRFVHFFLYGTTRYILPSLLLAISSFITTLRTSVLRSTYICPASTSAASLVPKLQLLGFLVDCILALLLYRLVDEGLSQSERNSPEPKDGTTVHGLVGFTFIASAIVLGIAGIVVYTALPEHREWLFSAPREYLLGLLRLSLMIPLTMLCFLVSARMYGVMGAVLIAAFSCAFIGVLRALAMGVSYSFPPKSTAGVSLCLTLLTIALVLQLVADAIDSGQNRPKMPVRLGRNQTVSIVALLVLFSIGVGVYRYQRPIVGHPIDTLLAVADEQHERWAFQAYQSKSLAQAVVRYQERYARDPPPHFDKWYEFATNRDTIVIDDFDNIEEDLIPFSSLKPAELRRRTAEILAHNEDLGGIRIRDGKAQVFGSSRAEQKWVLEGMVRMIGKFVEFVPDMDLAFNLDDQPRVAVPYENFQAARMHHLHYPEHTAADGTIDFRLDRASAWEEIAGAPRVFDQAGRKPSFQTYGSVACSSESRARKERRWDTGAFCSACSAPHSMGAFVANWGLSANPCHQPDLANLHGFHLSPAGLSGTHDLVPIFSQSRAPGYADIRYPSPWNYLDRQKYEFGENFPDPHFATKENVLFWRGEATEGISMAGSWKGMLQQRFVHLVNNETSRQPIFLPTGSKNGRLEYAMEYPEQIRERLETKLDARFVGDLARCEGQDCVDQKVEFWLGKDVDFKDHWRYRYLFDTDGAGFSGRFLPFLQSNSVVFKTALFREWYEGRLIAWKHFVPVDSRLHDLFSSLAYFGGYSLKDKGKRTMEPKDKQAEAIARNGKVWTEKVLRKEDMEIYMFRLLLEWGRLTDDRRKDVGFRMDTKGRKGKDGKGDT</sequence>
<feature type="transmembrane region" description="Helical" evidence="4">
    <location>
        <begin position="364"/>
        <end position="384"/>
    </location>
</feature>
<evidence type="ECO:0000313" key="6">
    <source>
        <dbReference type="EMBL" id="KAF9734282.1"/>
    </source>
</evidence>
<feature type="domain" description="Glycosyl transferase CAP10" evidence="5">
    <location>
        <begin position="673"/>
        <end position="978"/>
    </location>
</feature>
<feature type="transmembrane region" description="Helical" evidence="4">
    <location>
        <begin position="103"/>
        <end position="126"/>
    </location>
</feature>
<feature type="transmembrane region" description="Helical" evidence="4">
    <location>
        <begin position="132"/>
        <end position="150"/>
    </location>
</feature>
<evidence type="ECO:0000256" key="2">
    <source>
        <dbReference type="ARBA" id="ARBA00022679"/>
    </source>
</evidence>
<evidence type="ECO:0000256" key="3">
    <source>
        <dbReference type="SAM" id="MobiDB-lite"/>
    </source>
</evidence>
<dbReference type="GO" id="GO:0016740">
    <property type="term" value="F:transferase activity"/>
    <property type="evidence" value="ECO:0007669"/>
    <property type="project" value="UniProtKB-KW"/>
</dbReference>
<proteinExistence type="inferred from homology"/>
<dbReference type="Pfam" id="PF05686">
    <property type="entry name" value="Glyco_transf_90"/>
    <property type="match status" value="1"/>
</dbReference>
<protein>
    <recommendedName>
        <fullName evidence="5">Glycosyl transferase CAP10 domain-containing protein</fullName>
    </recommendedName>
</protein>
<dbReference type="InterPro" id="IPR051091">
    <property type="entry name" value="O-Glucosyltr/Glycosyltrsf_90"/>
</dbReference>
<evidence type="ECO:0000256" key="1">
    <source>
        <dbReference type="ARBA" id="ARBA00010118"/>
    </source>
</evidence>
<keyword evidence="4" id="KW-0812">Transmembrane</keyword>
<organism evidence="6 7">
    <name type="scientific">Paraphaeosphaeria minitans</name>
    <dbReference type="NCBI Taxonomy" id="565426"/>
    <lineage>
        <taxon>Eukaryota</taxon>
        <taxon>Fungi</taxon>
        <taxon>Dikarya</taxon>
        <taxon>Ascomycota</taxon>
        <taxon>Pezizomycotina</taxon>
        <taxon>Dothideomycetes</taxon>
        <taxon>Pleosporomycetidae</taxon>
        <taxon>Pleosporales</taxon>
        <taxon>Massarineae</taxon>
        <taxon>Didymosphaeriaceae</taxon>
        <taxon>Paraphaeosphaeria</taxon>
    </lineage>
</organism>
<dbReference type="SMART" id="SM00672">
    <property type="entry name" value="CAP10"/>
    <property type="match status" value="1"/>
</dbReference>
<feature type="transmembrane region" description="Helical" evidence="4">
    <location>
        <begin position="32"/>
        <end position="50"/>
    </location>
</feature>
<evidence type="ECO:0000256" key="4">
    <source>
        <dbReference type="SAM" id="Phobius"/>
    </source>
</evidence>
<keyword evidence="2" id="KW-0808">Transferase</keyword>
<accession>A0A9P6GEG9</accession>
<reference evidence="6" key="1">
    <citation type="journal article" date="2020" name="Mol. Plant Microbe Interact.">
        <title>Genome Sequence of the Biocontrol Agent Coniothyrium minitans strain Conio (IMI 134523).</title>
        <authorList>
            <person name="Patel D."/>
            <person name="Shittu T.A."/>
            <person name="Baroncelli R."/>
            <person name="Muthumeenakshi S."/>
            <person name="Osborne T.H."/>
            <person name="Janganan T.K."/>
            <person name="Sreenivasaprasad S."/>
        </authorList>
    </citation>
    <scope>NUCLEOTIDE SEQUENCE</scope>
    <source>
        <strain evidence="6">Conio</strain>
    </source>
</reference>
<dbReference type="AlphaFoldDB" id="A0A9P6GEG9"/>
<keyword evidence="7" id="KW-1185">Reference proteome</keyword>
<feature type="region of interest" description="Disordered" evidence="3">
    <location>
        <begin position="56"/>
        <end position="88"/>
    </location>
</feature>
<feature type="transmembrane region" description="Helical" evidence="4">
    <location>
        <begin position="331"/>
        <end position="352"/>
    </location>
</feature>
<name>A0A9P6GEG9_9PLEO</name>
<keyword evidence="4" id="KW-0472">Membrane</keyword>
<keyword evidence="4" id="KW-1133">Transmembrane helix</keyword>
<feature type="transmembrane region" description="Helical" evidence="4">
    <location>
        <begin position="405"/>
        <end position="424"/>
    </location>
</feature>
<feature type="transmembrane region" description="Helical" evidence="4">
    <location>
        <begin position="264"/>
        <end position="289"/>
    </location>
</feature>
<dbReference type="PANTHER" id="PTHR12203">
    <property type="entry name" value="KDEL LYS-ASP-GLU-LEU CONTAINING - RELATED"/>
    <property type="match status" value="1"/>
</dbReference>
<dbReference type="OrthoDB" id="541052at2759"/>
<dbReference type="InterPro" id="IPR006598">
    <property type="entry name" value="CAP10"/>
</dbReference>
<evidence type="ECO:0000313" key="7">
    <source>
        <dbReference type="Proteomes" id="UP000756921"/>
    </source>
</evidence>
<gene>
    <name evidence="6" type="ORF">PMIN01_07185</name>
</gene>
<feature type="transmembrane region" description="Helical" evidence="4">
    <location>
        <begin position="185"/>
        <end position="205"/>
    </location>
</feature>
<dbReference type="EMBL" id="WJXW01000007">
    <property type="protein sequence ID" value="KAF9734282.1"/>
    <property type="molecule type" value="Genomic_DNA"/>
</dbReference>
<feature type="transmembrane region" description="Helical" evidence="4">
    <location>
        <begin position="304"/>
        <end position="324"/>
    </location>
</feature>
<comment type="caution">
    <text evidence="6">The sequence shown here is derived from an EMBL/GenBank/DDBJ whole genome shotgun (WGS) entry which is preliminary data.</text>
</comment>
<dbReference type="PANTHER" id="PTHR12203:SF35">
    <property type="entry name" value="PROTEIN O-GLUCOSYLTRANSFERASE 1"/>
    <property type="match status" value="1"/>
</dbReference>
<dbReference type="Proteomes" id="UP000756921">
    <property type="component" value="Unassembled WGS sequence"/>
</dbReference>
<evidence type="ECO:0000259" key="5">
    <source>
        <dbReference type="SMART" id="SM00672"/>
    </source>
</evidence>